<reference evidence="1" key="1">
    <citation type="submission" date="2021-01" db="EMBL/GenBank/DDBJ databases">
        <title>Rhizobium sp. strain KVB221 16S ribosomal RNA gene Genome sequencing and assembly.</title>
        <authorList>
            <person name="Kang M."/>
        </authorList>
    </citation>
    <scope>NUCLEOTIDE SEQUENCE</scope>
    <source>
        <strain evidence="1">KVB221</strain>
    </source>
</reference>
<dbReference type="Gene3D" id="1.10.3230.30">
    <property type="entry name" value="Phage gp6-like head-tail connector protein"/>
    <property type="match status" value="1"/>
</dbReference>
<gene>
    <name evidence="1" type="ORF">JJB09_03435</name>
</gene>
<evidence type="ECO:0000313" key="1">
    <source>
        <dbReference type="EMBL" id="MBL0371071.1"/>
    </source>
</evidence>
<dbReference type="Proteomes" id="UP000633219">
    <property type="component" value="Unassembled WGS sequence"/>
</dbReference>
<keyword evidence="2" id="KW-1185">Reference proteome</keyword>
<dbReference type="EMBL" id="JAEQNC010000002">
    <property type="protein sequence ID" value="MBL0371071.1"/>
    <property type="molecule type" value="Genomic_DNA"/>
</dbReference>
<evidence type="ECO:0000313" key="2">
    <source>
        <dbReference type="Proteomes" id="UP000633219"/>
    </source>
</evidence>
<protein>
    <submittedName>
        <fullName evidence="1">Phage head-tail connector protein</fullName>
    </submittedName>
</protein>
<organism evidence="1 2">
    <name type="scientific">Rhizobium setariae</name>
    <dbReference type="NCBI Taxonomy" id="2801340"/>
    <lineage>
        <taxon>Bacteria</taxon>
        <taxon>Pseudomonadati</taxon>
        <taxon>Pseudomonadota</taxon>
        <taxon>Alphaproteobacteria</taxon>
        <taxon>Hyphomicrobiales</taxon>
        <taxon>Rhizobiaceae</taxon>
        <taxon>Rhizobium/Agrobacterium group</taxon>
        <taxon>Rhizobium</taxon>
    </lineage>
</organism>
<dbReference type="RefSeq" id="WP_201653141.1">
    <property type="nucleotide sequence ID" value="NZ_JAEQNC010000002.1"/>
</dbReference>
<dbReference type="AlphaFoldDB" id="A0A936YQP9"/>
<dbReference type="NCBIfam" id="TIGR01560">
    <property type="entry name" value="put_DNA_pack"/>
    <property type="match status" value="1"/>
</dbReference>
<dbReference type="InterPro" id="IPR006450">
    <property type="entry name" value="Phage_HK97_gp6-like"/>
</dbReference>
<dbReference type="NCBIfam" id="TIGR02215">
    <property type="entry name" value="phage_chp_gp8"/>
    <property type="match status" value="1"/>
</dbReference>
<accession>A0A936YQP9</accession>
<proteinExistence type="predicted"/>
<dbReference type="InterPro" id="IPR011738">
    <property type="entry name" value="Phage_CHP"/>
</dbReference>
<dbReference type="InterPro" id="IPR021146">
    <property type="entry name" value="Phage_gp6-like_head-tail"/>
</dbReference>
<dbReference type="CDD" id="cd08054">
    <property type="entry name" value="gp6"/>
    <property type="match status" value="1"/>
</dbReference>
<dbReference type="Pfam" id="PF05135">
    <property type="entry name" value="Phage_connect_1"/>
    <property type="match status" value="1"/>
</dbReference>
<sequence>MTYALTNPPLAEPLTLAQVKAHMRIDGSDEDDLLLSLLRTAREHLERTTGLALIAQAFRLYLVCWPESGIVEIARGPVKAIDEIRVFDANGEEAIISLAGHVLDGNARPARLYLRQRPVPGEPLNGIEIDFTAGFGDTGADVPDALKRAMLTHVARMYEFRGAVAPDQQPADVPEGYERLVAPFLMKRL</sequence>
<comment type="caution">
    <text evidence="1">The sequence shown here is derived from an EMBL/GenBank/DDBJ whole genome shotgun (WGS) entry which is preliminary data.</text>
</comment>
<name>A0A936YQP9_9HYPH</name>